<dbReference type="EMBL" id="KZ347122">
    <property type="protein sequence ID" value="PIO68382.1"/>
    <property type="molecule type" value="Genomic_DNA"/>
</dbReference>
<gene>
    <name evidence="2" type="ORF">TELCIR_09833</name>
</gene>
<keyword evidence="3" id="KW-1185">Reference proteome</keyword>
<reference evidence="2 3" key="1">
    <citation type="submission" date="2015-09" db="EMBL/GenBank/DDBJ databases">
        <title>Draft genome of the parasitic nematode Teladorsagia circumcincta isolate WARC Sus (inbred).</title>
        <authorList>
            <person name="Mitreva M."/>
        </authorList>
    </citation>
    <scope>NUCLEOTIDE SEQUENCE [LARGE SCALE GENOMIC DNA]</scope>
    <source>
        <strain evidence="2 3">S</strain>
    </source>
</reference>
<dbReference type="AlphaFoldDB" id="A0A2G9UF86"/>
<dbReference type="OrthoDB" id="5850751at2759"/>
<feature type="region of interest" description="Disordered" evidence="1">
    <location>
        <begin position="1"/>
        <end position="49"/>
    </location>
</feature>
<evidence type="ECO:0000313" key="3">
    <source>
        <dbReference type="Proteomes" id="UP000230423"/>
    </source>
</evidence>
<name>A0A2G9UF86_TELCI</name>
<feature type="compositionally biased region" description="Low complexity" evidence="1">
    <location>
        <begin position="16"/>
        <end position="27"/>
    </location>
</feature>
<evidence type="ECO:0000313" key="2">
    <source>
        <dbReference type="EMBL" id="PIO68382.1"/>
    </source>
</evidence>
<accession>A0A2G9UF86</accession>
<dbReference type="Proteomes" id="UP000230423">
    <property type="component" value="Unassembled WGS sequence"/>
</dbReference>
<evidence type="ECO:0000256" key="1">
    <source>
        <dbReference type="SAM" id="MobiDB-lite"/>
    </source>
</evidence>
<organism evidence="2 3">
    <name type="scientific">Teladorsagia circumcincta</name>
    <name type="common">Brown stomach worm</name>
    <name type="synonym">Ostertagia circumcincta</name>
    <dbReference type="NCBI Taxonomy" id="45464"/>
    <lineage>
        <taxon>Eukaryota</taxon>
        <taxon>Metazoa</taxon>
        <taxon>Ecdysozoa</taxon>
        <taxon>Nematoda</taxon>
        <taxon>Chromadorea</taxon>
        <taxon>Rhabditida</taxon>
        <taxon>Rhabditina</taxon>
        <taxon>Rhabditomorpha</taxon>
        <taxon>Strongyloidea</taxon>
        <taxon>Trichostrongylidae</taxon>
        <taxon>Teladorsagia</taxon>
    </lineage>
</organism>
<sequence>MKGTDPSGGEEAGASDQPLPQHLLLDDGTIDASPDSPPETAPSAEGWKAPRIPVYQVRRPTGHVEHRLPFSPPCAAEMPRALPSAPPLEHGTLLNEYARKRTPLTTSIPKNLFEFVADDVTDEFAITPLFEGSTNWRLIAVDSVLSLLRRRQLNVVHAGLYHANSLITAERLLLWEYDPSDELYPYDKNNQLSKLLTAAEGDAFHEKRKASVVIVLKPAADIATVVLLDSPMSAERPPAKSLAEENCCISGPEMMICEIIGEVADPKEARGLVLLEVYYPPINGNGYQTCMQCGKHGKFRLSMHMSRSHGIKQKDDVGIKNDLYENIGGRPSTRGAPVIPRGELCYTANVTEDPDYRGGSSVHYWFLKAPQRELMFDHEQDDWSEGEADQRRPYYVQTFSLPPGSSRGQRWMNEVDEQLKLRRKLDRPNHAILQSYSEFLEIRTVGRHPRRKRYNVVRDAMFRGGGYFVVDEKSAPSPQGEGDAAADPQWDVHEELFNMDQPASSSSEKYDSSEEQQVVVAAVHEMAEELQAVIEGEHDMEQEPEEQPIPVAGQHDPEDVLEEQPGVEASAHEMAEVPEEIPGTVAGEHGMEQEPEVEPALVVGEQGEPEVDEELPMIADPAKVLDYMRMHKNLLRRIWVFSGGPFIPQQEIIDMKRQVDPVDAQQVADYEVEYNAYLTDTRGNFITRKYTILAHERIYKGADDYPTSPNDVDIPLDANALLQLLCVAYKDAYKRGNPVVLMLKRDERLPRLLRKGRPAAILVVLLGRTIPATELKRYGNLSYTMRIGASVNMWKNNMESFDSESVLESICISLHSTALREVRENGLLVM</sequence>
<protein>
    <submittedName>
        <fullName evidence="2">Uncharacterized protein</fullName>
    </submittedName>
</protein>
<proteinExistence type="predicted"/>